<comment type="caution">
    <text evidence="1">The sequence shown here is derived from an EMBL/GenBank/DDBJ whole genome shotgun (WGS) entry which is preliminary data.</text>
</comment>
<feature type="non-terminal residue" evidence="1">
    <location>
        <position position="1"/>
    </location>
</feature>
<gene>
    <name evidence="1" type="ORF">DYB37_009812</name>
</gene>
<proteinExistence type="predicted"/>
<evidence type="ECO:0000313" key="1">
    <source>
        <dbReference type="EMBL" id="RHZ17353.1"/>
    </source>
</evidence>
<sequence length="87" mass="9708">SKEKRAAAAVAGEKFIQRDLRSENSDLSRNRIKYALNELTNVQGTLSLSPGYVTEAINAHFLARPKIEAKKPKVDTKEDFVDYLASL</sequence>
<dbReference type="Proteomes" id="UP000285430">
    <property type="component" value="Unassembled WGS sequence"/>
</dbReference>
<name>A0A3R7EWW5_APHAT</name>
<organism evidence="1 2">
    <name type="scientific">Aphanomyces astaci</name>
    <name type="common">Crayfish plague agent</name>
    <dbReference type="NCBI Taxonomy" id="112090"/>
    <lineage>
        <taxon>Eukaryota</taxon>
        <taxon>Sar</taxon>
        <taxon>Stramenopiles</taxon>
        <taxon>Oomycota</taxon>
        <taxon>Saprolegniomycetes</taxon>
        <taxon>Saprolegniales</taxon>
        <taxon>Verrucalvaceae</taxon>
        <taxon>Aphanomyces</taxon>
    </lineage>
</organism>
<reference evidence="1 2" key="1">
    <citation type="submission" date="2018-08" db="EMBL/GenBank/DDBJ databases">
        <title>Aphanomyces genome sequencing and annotation.</title>
        <authorList>
            <person name="Minardi D."/>
            <person name="Oidtmann B."/>
            <person name="Van Der Giezen M."/>
            <person name="Studholme D.J."/>
        </authorList>
    </citation>
    <scope>NUCLEOTIDE SEQUENCE [LARGE SCALE GENOMIC DNA]</scope>
    <source>
        <strain evidence="1 2">Da</strain>
    </source>
</reference>
<accession>A0A3R7EWW5</accession>
<dbReference type="EMBL" id="QUTH01003781">
    <property type="protein sequence ID" value="RHZ17353.1"/>
    <property type="molecule type" value="Genomic_DNA"/>
</dbReference>
<protein>
    <submittedName>
        <fullName evidence="1">Uncharacterized protein</fullName>
    </submittedName>
</protein>
<evidence type="ECO:0000313" key="2">
    <source>
        <dbReference type="Proteomes" id="UP000285430"/>
    </source>
</evidence>
<dbReference type="AlphaFoldDB" id="A0A3R7EWW5"/>